<evidence type="ECO:0000313" key="6">
    <source>
        <dbReference type="EMBL" id="MBC8176701.1"/>
    </source>
</evidence>
<keyword evidence="2" id="KW-0805">Transcription regulation</keyword>
<dbReference type="PANTHER" id="PTHR30126">
    <property type="entry name" value="HTH-TYPE TRANSCRIPTIONAL REGULATOR"/>
    <property type="match status" value="1"/>
</dbReference>
<sequence>MINFNQLRTFCQAAKHGSYTAAAEKLYVTQPAVTAQMKLLEDHCNLKLFKKRGRKVYLTDEGKTLYQYARKIFDYEKEIEDVMEDMRKLKRGILRLGTTKTYARYFMPLMITNFRETYP</sequence>
<dbReference type="Gene3D" id="1.10.10.10">
    <property type="entry name" value="Winged helix-like DNA-binding domain superfamily/Winged helix DNA-binding domain"/>
    <property type="match status" value="1"/>
</dbReference>
<feature type="domain" description="HTH lysR-type" evidence="5">
    <location>
        <begin position="2"/>
        <end position="59"/>
    </location>
</feature>
<dbReference type="InterPro" id="IPR036388">
    <property type="entry name" value="WH-like_DNA-bd_sf"/>
</dbReference>
<dbReference type="FunFam" id="1.10.10.10:FF:000001">
    <property type="entry name" value="LysR family transcriptional regulator"/>
    <property type="match status" value="1"/>
</dbReference>
<dbReference type="InterPro" id="IPR036390">
    <property type="entry name" value="WH_DNA-bd_sf"/>
</dbReference>
<evidence type="ECO:0000256" key="2">
    <source>
        <dbReference type="ARBA" id="ARBA00023015"/>
    </source>
</evidence>
<evidence type="ECO:0000313" key="7">
    <source>
        <dbReference type="Proteomes" id="UP000650524"/>
    </source>
</evidence>
<protein>
    <submittedName>
        <fullName evidence="6">LysR family transcriptional regulator</fullName>
    </submittedName>
</protein>
<feature type="non-terminal residue" evidence="6">
    <location>
        <position position="119"/>
    </location>
</feature>
<dbReference type="GO" id="GO:0003700">
    <property type="term" value="F:DNA-binding transcription factor activity"/>
    <property type="evidence" value="ECO:0007669"/>
    <property type="project" value="InterPro"/>
</dbReference>
<evidence type="ECO:0000259" key="5">
    <source>
        <dbReference type="PROSITE" id="PS50931"/>
    </source>
</evidence>
<keyword evidence="3" id="KW-0238">DNA-binding</keyword>
<accession>A0A8J6MZ84</accession>
<evidence type="ECO:0000256" key="4">
    <source>
        <dbReference type="ARBA" id="ARBA00023163"/>
    </source>
</evidence>
<dbReference type="Gene3D" id="3.40.190.10">
    <property type="entry name" value="Periplasmic binding protein-like II"/>
    <property type="match status" value="1"/>
</dbReference>
<proteinExistence type="inferred from homology"/>
<dbReference type="EMBL" id="JACNJD010000155">
    <property type="protein sequence ID" value="MBC8176701.1"/>
    <property type="molecule type" value="Genomic_DNA"/>
</dbReference>
<evidence type="ECO:0000256" key="1">
    <source>
        <dbReference type="ARBA" id="ARBA00009437"/>
    </source>
</evidence>
<dbReference type="PROSITE" id="PS50931">
    <property type="entry name" value="HTH_LYSR"/>
    <property type="match status" value="1"/>
</dbReference>
<dbReference type="SUPFAM" id="SSF46785">
    <property type="entry name" value="Winged helix' DNA-binding domain"/>
    <property type="match status" value="1"/>
</dbReference>
<dbReference type="PRINTS" id="PR00039">
    <property type="entry name" value="HTHLYSR"/>
</dbReference>
<reference evidence="6 7" key="1">
    <citation type="submission" date="2020-08" db="EMBL/GenBank/DDBJ databases">
        <title>Bridging the membrane lipid divide: bacteria of the FCB group superphylum have the potential to synthesize archaeal ether lipids.</title>
        <authorList>
            <person name="Villanueva L."/>
            <person name="Von Meijenfeldt F.A.B."/>
            <person name="Westbye A.B."/>
            <person name="Yadav S."/>
            <person name="Hopmans E.C."/>
            <person name="Dutilh B.E."/>
            <person name="Sinninghe Damste J.S."/>
        </authorList>
    </citation>
    <scope>NUCLEOTIDE SEQUENCE [LARGE SCALE GENOMIC DNA]</scope>
    <source>
        <strain evidence="6">NIOZ-UU27</strain>
    </source>
</reference>
<dbReference type="InterPro" id="IPR000847">
    <property type="entry name" value="LysR_HTH_N"/>
</dbReference>
<keyword evidence="4" id="KW-0804">Transcription</keyword>
<dbReference type="Pfam" id="PF00126">
    <property type="entry name" value="HTH_1"/>
    <property type="match status" value="1"/>
</dbReference>
<comment type="caution">
    <text evidence="6">The sequence shown here is derived from an EMBL/GenBank/DDBJ whole genome shotgun (WGS) entry which is preliminary data.</text>
</comment>
<dbReference type="AlphaFoldDB" id="A0A8J6MZ84"/>
<name>A0A8J6MZ84_9DELT</name>
<comment type="similarity">
    <text evidence="1">Belongs to the LysR transcriptional regulatory family.</text>
</comment>
<dbReference type="PANTHER" id="PTHR30126:SF40">
    <property type="entry name" value="HTH-TYPE TRANSCRIPTIONAL REGULATOR GLTR"/>
    <property type="match status" value="1"/>
</dbReference>
<dbReference type="GO" id="GO:0000976">
    <property type="term" value="F:transcription cis-regulatory region binding"/>
    <property type="evidence" value="ECO:0007669"/>
    <property type="project" value="TreeGrafter"/>
</dbReference>
<gene>
    <name evidence="6" type="ORF">H8E19_04795</name>
</gene>
<evidence type="ECO:0000256" key="3">
    <source>
        <dbReference type="ARBA" id="ARBA00023125"/>
    </source>
</evidence>
<dbReference type="Proteomes" id="UP000650524">
    <property type="component" value="Unassembled WGS sequence"/>
</dbReference>
<organism evidence="6 7">
    <name type="scientific">Candidatus Desulfacyla euxinica</name>
    <dbReference type="NCBI Taxonomy" id="2841693"/>
    <lineage>
        <taxon>Bacteria</taxon>
        <taxon>Deltaproteobacteria</taxon>
        <taxon>Candidatus Desulfacyla</taxon>
    </lineage>
</organism>